<evidence type="ECO:0000256" key="1">
    <source>
        <dbReference type="SAM" id="MobiDB-lite"/>
    </source>
</evidence>
<organism evidence="2 3">
    <name type="scientific">Calocera cornea HHB12733</name>
    <dbReference type="NCBI Taxonomy" id="1353952"/>
    <lineage>
        <taxon>Eukaryota</taxon>
        <taxon>Fungi</taxon>
        <taxon>Dikarya</taxon>
        <taxon>Basidiomycota</taxon>
        <taxon>Agaricomycotina</taxon>
        <taxon>Dacrymycetes</taxon>
        <taxon>Dacrymycetales</taxon>
        <taxon>Dacrymycetaceae</taxon>
        <taxon>Calocera</taxon>
    </lineage>
</organism>
<feature type="compositionally biased region" description="Basic and acidic residues" evidence="1">
    <location>
        <begin position="266"/>
        <end position="281"/>
    </location>
</feature>
<dbReference type="Proteomes" id="UP000076842">
    <property type="component" value="Unassembled WGS sequence"/>
</dbReference>
<protein>
    <submittedName>
        <fullName evidence="2">Uncharacterized protein</fullName>
    </submittedName>
</protein>
<dbReference type="AlphaFoldDB" id="A0A166JG08"/>
<feature type="region of interest" description="Disordered" evidence="1">
    <location>
        <begin position="243"/>
        <end position="306"/>
    </location>
</feature>
<evidence type="ECO:0000313" key="2">
    <source>
        <dbReference type="EMBL" id="KZT44685.1"/>
    </source>
</evidence>
<keyword evidence="3" id="KW-1185">Reference proteome</keyword>
<feature type="non-terminal residue" evidence="2">
    <location>
        <position position="366"/>
    </location>
</feature>
<feature type="compositionally biased region" description="Polar residues" evidence="1">
    <location>
        <begin position="282"/>
        <end position="306"/>
    </location>
</feature>
<reference evidence="2 3" key="1">
    <citation type="journal article" date="2016" name="Mol. Biol. Evol.">
        <title>Comparative Genomics of Early-Diverging Mushroom-Forming Fungi Provides Insights into the Origins of Lignocellulose Decay Capabilities.</title>
        <authorList>
            <person name="Nagy L.G."/>
            <person name="Riley R."/>
            <person name="Tritt A."/>
            <person name="Adam C."/>
            <person name="Daum C."/>
            <person name="Floudas D."/>
            <person name="Sun H."/>
            <person name="Yadav J.S."/>
            <person name="Pangilinan J."/>
            <person name="Larsson K.H."/>
            <person name="Matsuura K."/>
            <person name="Barry K."/>
            <person name="Labutti K."/>
            <person name="Kuo R."/>
            <person name="Ohm R.A."/>
            <person name="Bhattacharya S.S."/>
            <person name="Shirouzu T."/>
            <person name="Yoshinaga Y."/>
            <person name="Martin F.M."/>
            <person name="Grigoriev I.V."/>
            <person name="Hibbett D.S."/>
        </authorList>
    </citation>
    <scope>NUCLEOTIDE SEQUENCE [LARGE SCALE GENOMIC DNA]</scope>
    <source>
        <strain evidence="2 3">HHB12733</strain>
    </source>
</reference>
<evidence type="ECO:0000313" key="3">
    <source>
        <dbReference type="Proteomes" id="UP000076842"/>
    </source>
</evidence>
<gene>
    <name evidence="2" type="ORF">CALCODRAFT_541485</name>
</gene>
<sequence length="366" mass="39609">MQIYTYGAHKTAYCCLVLQPTFFEKTPSSEKPPPTSSEALVLGSLSAKTLLSDLQGNIPTMGRAGLDIFLHDCRSIPVMLPFSHPRPGQGACLTSIHAADNTIKTYSYELNPWHINHPADLPKDGYRPLVSLEQDDIAIILKTILKQDPDASHRSASKSEIVSAIALSSPTVHPATVSAKAEELVMVLFSARALEAHLTVYFPGDASKPLVFYLQPTPEQVQTWAIHFIVSQTTRTIHDVLPAYSPSLRPPPIPSSRPGSFKRVLHTHDGQGENDNRHVRSDTVSSNQQSSTSAAKRTSEDNIQSDAKSRRYTLASTPSHQTPPIATSFEAALALITPSHRTSPTAVAVNSALARIDAALAACSPN</sequence>
<dbReference type="EMBL" id="KV424407">
    <property type="protein sequence ID" value="KZT44685.1"/>
    <property type="molecule type" value="Genomic_DNA"/>
</dbReference>
<dbReference type="InParanoid" id="A0A166JG08"/>
<proteinExistence type="predicted"/>
<accession>A0A166JG08</accession>
<name>A0A166JG08_9BASI</name>